<keyword evidence="2" id="KW-1185">Reference proteome</keyword>
<dbReference type="EMBL" id="CP127294">
    <property type="protein sequence ID" value="WIX83073.1"/>
    <property type="molecule type" value="Genomic_DNA"/>
</dbReference>
<protein>
    <submittedName>
        <fullName evidence="1">Uncharacterized protein</fullName>
    </submittedName>
</protein>
<dbReference type="Proteomes" id="UP001236014">
    <property type="component" value="Chromosome"/>
</dbReference>
<name>A0A9Y2IQT1_9PSEU</name>
<gene>
    <name evidence="1" type="ORF">QRX50_21090</name>
</gene>
<evidence type="ECO:0000313" key="2">
    <source>
        <dbReference type="Proteomes" id="UP001236014"/>
    </source>
</evidence>
<dbReference type="RefSeq" id="WP_285973632.1">
    <property type="nucleotide sequence ID" value="NZ_CP127294.1"/>
</dbReference>
<dbReference type="AlphaFoldDB" id="A0A9Y2IQT1"/>
<sequence length="155" mass="17224">MGASGWHYRAPYVGSVKATHRFVQAQLLSTGDYLWPWETFDPEYVAPVPRPRSLPDLEAAKDSENFWDAGTHTILDTHEISEADSVGTIRPLSPAELIEVFGTHQPSAADFDRVFRPGPSGSLADLMGERWTGRSLVLYHNGTPTEVFFWGFSGD</sequence>
<evidence type="ECO:0000313" key="1">
    <source>
        <dbReference type="EMBL" id="WIX83073.1"/>
    </source>
</evidence>
<dbReference type="KEGG" id="acab:QRX50_21090"/>
<reference evidence="1 2" key="1">
    <citation type="submission" date="2023-06" db="EMBL/GenBank/DDBJ databases">
        <authorList>
            <person name="Oyuntsetseg B."/>
            <person name="Kim S.B."/>
        </authorList>
    </citation>
    <scope>NUCLEOTIDE SEQUENCE [LARGE SCALE GENOMIC DNA]</scope>
    <source>
        <strain evidence="1 2">2-15</strain>
    </source>
</reference>
<accession>A0A9Y2IQT1</accession>
<organism evidence="1 2">
    <name type="scientific">Amycolatopsis carbonis</name>
    <dbReference type="NCBI Taxonomy" id="715471"/>
    <lineage>
        <taxon>Bacteria</taxon>
        <taxon>Bacillati</taxon>
        <taxon>Actinomycetota</taxon>
        <taxon>Actinomycetes</taxon>
        <taxon>Pseudonocardiales</taxon>
        <taxon>Pseudonocardiaceae</taxon>
        <taxon>Amycolatopsis</taxon>
    </lineage>
</organism>
<proteinExistence type="predicted"/>